<feature type="compositionally biased region" description="Low complexity" evidence="1">
    <location>
        <begin position="47"/>
        <end position="56"/>
    </location>
</feature>
<organism evidence="2 3">
    <name type="scientific">Eimeria praecox</name>
    <dbReference type="NCBI Taxonomy" id="51316"/>
    <lineage>
        <taxon>Eukaryota</taxon>
        <taxon>Sar</taxon>
        <taxon>Alveolata</taxon>
        <taxon>Apicomplexa</taxon>
        <taxon>Conoidasida</taxon>
        <taxon>Coccidia</taxon>
        <taxon>Eucoccidiorida</taxon>
        <taxon>Eimeriorina</taxon>
        <taxon>Eimeriidae</taxon>
        <taxon>Eimeria</taxon>
    </lineage>
</organism>
<protein>
    <submittedName>
        <fullName evidence="2">Uncharacterized protein</fullName>
    </submittedName>
</protein>
<feature type="compositionally biased region" description="Low complexity" evidence="1">
    <location>
        <begin position="91"/>
        <end position="103"/>
    </location>
</feature>
<sequence>MAAHTYRDKAKATAAALLKDESFIIKYPALARALRESVDPLETDCGSSTSNRAATRSTEKQEAANLLPADAEVQPDGAGLHECVSQDNTPACSAADQSAHASSDTGATAQVPVEAHQLSNGMKSTVTALTSNSGGSSSVEQQAPPHSTPQPKPQPTAEGTREVLHTGGSPHEAGNGTQTAAAGGALPIAVDGEKVLDPPLHYMKRALTELCSTGRAARPQGPLDVNGWKQVTREQQEQQRAIMQPQRISAPVVPNRVSWAPAKSAPTASHPASVPESFADRTASLYQMQQHLRQEKPRPTVDPAVLYEKTGMDLAVQHLRDQAERMHAQSRDITRAITQKKQLAELEALREKNAHPLLTELTLEQQRLIEEQLRCIDEAGSTDEATDLQEGQTLQDVEGGVPVRRGDGPATYKSKFPGIYPEPEYANALPVSQQARRELFRKMQHEDGKVRVFGDFVEEANRKEAEALRSLMAEEEQMMEQQREKREEDDEWARICLSKLHSKNLALQEAEEARTEAEEAKRSLEEMRRREEQLIAERDAMSELARKREEEAARAIEEAERQAAAAAAAAAAARKVPSRSPTLTVEAAAGGMPRRGASALSRSRTVSLSRAPHTPSEHQDGTPSRATSKEMPLNGATPRLSKTVQDSFEIAAPKRLHTAIPQQGRRKGEVLNNALAERLPPYRCEEFVFLSPPVEATPAKLKFLYGQLKRVFSAGELGSCEHVQLVYDFAVGCCQEFVRDDSASQEYANALIQSLPYYPYQIDIQRAGIIGLLNIFEASKFQEHLAPPIFETLTTLMAIDDKELRSDIIAVVINTDLVDLLLQQIDESSDCEIVAFCIHILIVARSPHRKSTQYSVFLKSLGKWKHEPTVLTRACLAIDAAGQRAQLEGLAAHERNKQGSSGHRLEGGYEHLRRPPSYGEDVQLVDSITPKWMPDDASDVDKAFPLLLLAASTHPDSQSVASGFANTIAIVGKVNGCKNYLTQEMVDEVNAAIQRHRCAPEVISACCAALTALEVFYSPQSEVCAYGCRAIARLVYKEPDDSKIYADLMRTRAMTTVLFVMFKHSAESCLAEDALRWRSFVPECVAIGRRSCQRIRTTWKLWRKDAVVSGCYHTNLAFSRWLRIVGFYLLNTPQQDIPARATLNAW</sequence>
<gene>
    <name evidence="2" type="ORF">EPH_0061680</name>
</gene>
<dbReference type="VEuPathDB" id="ToxoDB:EPH_0061680"/>
<dbReference type="InterPro" id="IPR016024">
    <property type="entry name" value="ARM-type_fold"/>
</dbReference>
<dbReference type="AlphaFoldDB" id="U6H006"/>
<accession>U6H006</accession>
<feature type="compositionally biased region" description="Basic and acidic residues" evidence="1">
    <location>
        <begin position="894"/>
        <end position="913"/>
    </location>
</feature>
<feature type="region of interest" description="Disordered" evidence="1">
    <location>
        <begin position="89"/>
        <end position="108"/>
    </location>
</feature>
<evidence type="ECO:0000256" key="1">
    <source>
        <dbReference type="SAM" id="MobiDB-lite"/>
    </source>
</evidence>
<feature type="region of interest" description="Disordered" evidence="1">
    <location>
        <begin position="39"/>
        <end position="62"/>
    </location>
</feature>
<feature type="compositionally biased region" description="Polar residues" evidence="1">
    <location>
        <begin position="126"/>
        <end position="141"/>
    </location>
</feature>
<reference evidence="2" key="1">
    <citation type="submission" date="2013-10" db="EMBL/GenBank/DDBJ databases">
        <title>Genomic analysis of the causative agents of coccidiosis in chickens.</title>
        <authorList>
            <person name="Reid A.J."/>
            <person name="Blake D."/>
            <person name="Billington K."/>
            <person name="Browne H."/>
            <person name="Dunn M."/>
            <person name="Hung S."/>
            <person name="Kawahara F."/>
            <person name="Miranda-Saavedra D."/>
            <person name="Mourier T."/>
            <person name="Nagra H."/>
            <person name="Otto T.D."/>
            <person name="Rawlings N."/>
            <person name="Sanchez A."/>
            <person name="Sanders M."/>
            <person name="Subramaniam C."/>
            <person name="Tay Y."/>
            <person name="Dear P."/>
            <person name="Doerig C."/>
            <person name="Gruber A."/>
            <person name="Parkinson J."/>
            <person name="Shirley M."/>
            <person name="Wan K.L."/>
            <person name="Berriman M."/>
            <person name="Tomley F."/>
            <person name="Pain A."/>
        </authorList>
    </citation>
    <scope>NUCLEOTIDE SEQUENCE [LARGE SCALE GENOMIC DNA]</scope>
    <source>
        <strain evidence="2">Houghton</strain>
    </source>
</reference>
<keyword evidence="3" id="KW-1185">Reference proteome</keyword>
<feature type="region of interest" description="Disordered" evidence="1">
    <location>
        <begin position="572"/>
        <end position="638"/>
    </location>
</feature>
<proteinExistence type="predicted"/>
<reference evidence="2" key="2">
    <citation type="submission" date="2013-10" db="EMBL/GenBank/DDBJ databases">
        <authorList>
            <person name="Aslett M."/>
        </authorList>
    </citation>
    <scope>NUCLEOTIDE SEQUENCE [LARGE SCALE GENOMIC DNA]</scope>
    <source>
        <strain evidence="2">Houghton</strain>
    </source>
</reference>
<feature type="region of interest" description="Disordered" evidence="1">
    <location>
        <begin position="894"/>
        <end position="917"/>
    </location>
</feature>
<feature type="region of interest" description="Disordered" evidence="1">
    <location>
        <begin position="126"/>
        <end position="179"/>
    </location>
</feature>
<dbReference type="OrthoDB" id="331246at2759"/>
<dbReference type="SUPFAM" id="SSF48371">
    <property type="entry name" value="ARM repeat"/>
    <property type="match status" value="1"/>
</dbReference>
<evidence type="ECO:0000313" key="2">
    <source>
        <dbReference type="EMBL" id="CDI85780.1"/>
    </source>
</evidence>
<evidence type="ECO:0000313" key="3">
    <source>
        <dbReference type="Proteomes" id="UP000018201"/>
    </source>
</evidence>
<dbReference type="Proteomes" id="UP000018201">
    <property type="component" value="Unassembled WGS sequence"/>
</dbReference>
<name>U6H006_9EIME</name>
<dbReference type="EMBL" id="HG694306">
    <property type="protein sequence ID" value="CDI85780.1"/>
    <property type="molecule type" value="Genomic_DNA"/>
</dbReference>